<dbReference type="GO" id="GO:0016740">
    <property type="term" value="F:transferase activity"/>
    <property type="evidence" value="ECO:0007669"/>
    <property type="project" value="UniProtKB-KW"/>
</dbReference>
<accession>A0A1I4L5A3</accession>
<proteinExistence type="predicted"/>
<gene>
    <name evidence="2" type="ORF">SAMN05421880_101184</name>
</gene>
<feature type="domain" description="BioF2-like acetyltransferase" evidence="1">
    <location>
        <begin position="189"/>
        <end position="332"/>
    </location>
</feature>
<evidence type="ECO:0000313" key="3">
    <source>
        <dbReference type="Proteomes" id="UP000199561"/>
    </source>
</evidence>
<dbReference type="STRING" id="52442.SAMN05421880_101184"/>
<evidence type="ECO:0000259" key="1">
    <source>
        <dbReference type="Pfam" id="PF13480"/>
    </source>
</evidence>
<keyword evidence="2" id="KW-0808">Transferase</keyword>
<dbReference type="AlphaFoldDB" id="A0A1I4L5A3"/>
<sequence>MMIKGTWEWQDLDSLSPTIRSKTLSEVQHLIINHPDATMEHDLEWLYAKCGVEKSVRAFVCFAADGTLIGYAPFFVHPSALSFELFGLALFDYRIRRYTIASTPLIAPDHVSQDIFRGLFIKLLTSLERREALFGLGVPLASHFAQYLQHKHVLRKEYLVFPHGMSYFRRFILLPTSFDEYLKNLSHGTRKQIRRAIRNLENDADLSASFRAYTLPEEIPTYLALAQTVSDKTYQKNLLGLGINNNPETRQTLMLAAEKGWLRSYILTCKHQPVAFQQGYLHNGTYYAEHTGYDPNWSDQSVGTIMQIYRIRDLIQLGVVRLDFLYGDNEKKKSLSNFAREEQNFYIIPRRFPISVIAQILRIFNFTTKQLGNFMEKYGLKSKIRRFLRKRATNN</sequence>
<dbReference type="RefSeq" id="WP_090665794.1">
    <property type="nucleotide sequence ID" value="NZ_FOUF01000001.1"/>
</dbReference>
<dbReference type="Pfam" id="PF13480">
    <property type="entry name" value="Acetyltransf_6"/>
    <property type="match status" value="1"/>
</dbReference>
<dbReference type="Gene3D" id="3.40.630.30">
    <property type="match status" value="1"/>
</dbReference>
<keyword evidence="3" id="KW-1185">Reference proteome</keyword>
<dbReference type="InterPro" id="IPR016181">
    <property type="entry name" value="Acyl_CoA_acyltransferase"/>
</dbReference>
<dbReference type="Proteomes" id="UP000199561">
    <property type="component" value="Unassembled WGS sequence"/>
</dbReference>
<dbReference type="EMBL" id="FOUF01000001">
    <property type="protein sequence ID" value="SFL86091.1"/>
    <property type="molecule type" value="Genomic_DNA"/>
</dbReference>
<dbReference type="InterPro" id="IPR038740">
    <property type="entry name" value="BioF2-like_GNAT_dom"/>
</dbReference>
<protein>
    <submittedName>
        <fullName evidence="2">Acetyltransferase (GNAT) domain-containing protein</fullName>
    </submittedName>
</protein>
<organism evidence="2 3">
    <name type="scientific">Nitrosomonas nitrosa</name>
    <dbReference type="NCBI Taxonomy" id="52442"/>
    <lineage>
        <taxon>Bacteria</taxon>
        <taxon>Pseudomonadati</taxon>
        <taxon>Pseudomonadota</taxon>
        <taxon>Betaproteobacteria</taxon>
        <taxon>Nitrosomonadales</taxon>
        <taxon>Nitrosomonadaceae</taxon>
        <taxon>Nitrosomonas</taxon>
    </lineage>
</organism>
<name>A0A1I4L5A3_9PROT</name>
<reference evidence="2 3" key="1">
    <citation type="submission" date="2016-10" db="EMBL/GenBank/DDBJ databases">
        <authorList>
            <person name="de Groot N.N."/>
        </authorList>
    </citation>
    <scope>NUCLEOTIDE SEQUENCE [LARGE SCALE GENOMIC DNA]</scope>
    <source>
        <strain evidence="2 3">Nm146</strain>
    </source>
</reference>
<evidence type="ECO:0000313" key="2">
    <source>
        <dbReference type="EMBL" id="SFL86091.1"/>
    </source>
</evidence>
<dbReference type="SUPFAM" id="SSF55729">
    <property type="entry name" value="Acyl-CoA N-acyltransferases (Nat)"/>
    <property type="match status" value="1"/>
</dbReference>